<evidence type="ECO:0000313" key="1">
    <source>
        <dbReference type="EMBL" id="SQH77685.1"/>
    </source>
</evidence>
<accession>A0A330M6U2</accession>
<dbReference type="EMBL" id="LS483452">
    <property type="protein sequence ID" value="SQH77685.1"/>
    <property type="molecule type" value="Genomic_DNA"/>
</dbReference>
<protein>
    <recommendedName>
        <fullName evidence="3">Transposase</fullName>
    </recommendedName>
</protein>
<proteinExistence type="predicted"/>
<dbReference type="AlphaFoldDB" id="A0A330M6U2"/>
<organism evidence="1 2">
    <name type="scientific">Shewanella benthica</name>
    <dbReference type="NCBI Taxonomy" id="43661"/>
    <lineage>
        <taxon>Bacteria</taxon>
        <taxon>Pseudomonadati</taxon>
        <taxon>Pseudomonadota</taxon>
        <taxon>Gammaproteobacteria</taxon>
        <taxon>Alteromonadales</taxon>
        <taxon>Shewanellaceae</taxon>
        <taxon>Shewanella</taxon>
    </lineage>
</organism>
<sequence length="40" mass="4565">MNFLINHVLNVNNSSTTVKHIESENAVIRRCNRTLNLQGN</sequence>
<reference evidence="2" key="1">
    <citation type="submission" date="2018-06" db="EMBL/GenBank/DDBJ databases">
        <authorList>
            <person name="Cea G.-C."/>
            <person name="William W."/>
        </authorList>
    </citation>
    <scope>NUCLEOTIDE SEQUENCE [LARGE SCALE GENOMIC DNA]</scope>
    <source>
        <strain evidence="2">DB21MT-2</strain>
    </source>
</reference>
<name>A0A330M6U2_9GAMM</name>
<gene>
    <name evidence="1" type="ORF">SHEWBE_3722</name>
</gene>
<dbReference type="Proteomes" id="UP000250123">
    <property type="component" value="Chromosome SHEWBE"/>
</dbReference>
<dbReference type="KEGG" id="sbk:SHEWBE_3722"/>
<evidence type="ECO:0000313" key="2">
    <source>
        <dbReference type="Proteomes" id="UP000250123"/>
    </source>
</evidence>
<evidence type="ECO:0008006" key="3">
    <source>
        <dbReference type="Google" id="ProtNLM"/>
    </source>
</evidence>